<keyword evidence="7" id="KW-0811">Translocation</keyword>
<dbReference type="PANTHER" id="PTHR33909">
    <property type="entry name" value="SEC TRANSLOCON ACCESSORY COMPLEX SUBUNIT YAJC"/>
    <property type="match status" value="1"/>
</dbReference>
<evidence type="ECO:0000256" key="6">
    <source>
        <dbReference type="ARBA" id="ARBA00022989"/>
    </source>
</evidence>
<proteinExistence type="predicted"/>
<evidence type="ECO:0000256" key="9">
    <source>
        <dbReference type="SAM" id="MobiDB-lite"/>
    </source>
</evidence>
<evidence type="ECO:0000313" key="11">
    <source>
        <dbReference type="EMBL" id="SVC97041.1"/>
    </source>
</evidence>
<feature type="transmembrane region" description="Helical" evidence="10">
    <location>
        <begin position="19"/>
        <end position="38"/>
    </location>
</feature>
<feature type="region of interest" description="Disordered" evidence="9">
    <location>
        <begin position="100"/>
        <end position="120"/>
    </location>
</feature>
<dbReference type="NCBIfam" id="TIGR00739">
    <property type="entry name" value="yajC"/>
    <property type="match status" value="1"/>
</dbReference>
<reference evidence="11" key="1">
    <citation type="submission" date="2018-05" db="EMBL/GenBank/DDBJ databases">
        <authorList>
            <person name="Lanie J.A."/>
            <person name="Ng W.-L."/>
            <person name="Kazmierczak K.M."/>
            <person name="Andrzejewski T.M."/>
            <person name="Davidsen T.M."/>
            <person name="Wayne K.J."/>
            <person name="Tettelin H."/>
            <person name="Glass J.I."/>
            <person name="Rusch D."/>
            <person name="Podicherti R."/>
            <person name="Tsui H.-C.T."/>
            <person name="Winkler M.E."/>
        </authorList>
    </citation>
    <scope>NUCLEOTIDE SEQUENCE</scope>
</reference>
<evidence type="ECO:0008006" key="12">
    <source>
        <dbReference type="Google" id="ProtNLM"/>
    </source>
</evidence>
<sequence length="120" mass="12686">MLIASAYAQGGGASGGGGFFVQILPLLLIFVVFYFLLIRPQQKKMKAHRDMIANLRRGDKVITGGGLHATVAKIEDEVAVLEIANGVRVKAARHTISELSAKPVPRDSTDNVVESAGGGD</sequence>
<gene>
    <name evidence="11" type="ORF">METZ01_LOCUS349895</name>
</gene>
<dbReference type="Pfam" id="PF02699">
    <property type="entry name" value="YajC"/>
    <property type="match status" value="1"/>
</dbReference>
<evidence type="ECO:0000256" key="10">
    <source>
        <dbReference type="SAM" id="Phobius"/>
    </source>
</evidence>
<dbReference type="PANTHER" id="PTHR33909:SF1">
    <property type="entry name" value="SEC TRANSLOCON ACCESSORY COMPLEX SUBUNIT YAJC"/>
    <property type="match status" value="1"/>
</dbReference>
<dbReference type="GO" id="GO:0005886">
    <property type="term" value="C:plasma membrane"/>
    <property type="evidence" value="ECO:0007669"/>
    <property type="project" value="UniProtKB-SubCell"/>
</dbReference>
<organism evidence="11">
    <name type="scientific">marine metagenome</name>
    <dbReference type="NCBI Taxonomy" id="408172"/>
    <lineage>
        <taxon>unclassified sequences</taxon>
        <taxon>metagenomes</taxon>
        <taxon>ecological metagenomes</taxon>
    </lineage>
</organism>
<dbReference type="EMBL" id="UINC01121695">
    <property type="protein sequence ID" value="SVC97041.1"/>
    <property type="molecule type" value="Genomic_DNA"/>
</dbReference>
<evidence type="ECO:0000256" key="5">
    <source>
        <dbReference type="ARBA" id="ARBA00022927"/>
    </source>
</evidence>
<comment type="subcellular location">
    <subcellularLocation>
        <location evidence="1">Cell membrane</location>
        <topology evidence="1">Single-pass membrane protein</topology>
    </subcellularLocation>
</comment>
<keyword evidence="4 10" id="KW-0812">Transmembrane</keyword>
<dbReference type="PRINTS" id="PR01853">
    <property type="entry name" value="YAJCTRNLCASE"/>
</dbReference>
<evidence type="ECO:0000256" key="2">
    <source>
        <dbReference type="ARBA" id="ARBA00022448"/>
    </source>
</evidence>
<accession>A0A382RKA4</accession>
<dbReference type="InterPro" id="IPR003849">
    <property type="entry name" value="Preprotein_translocase_YajC"/>
</dbReference>
<dbReference type="SMART" id="SM01323">
    <property type="entry name" value="YajC"/>
    <property type="match status" value="1"/>
</dbReference>
<keyword evidence="5" id="KW-0653">Protein transport</keyword>
<name>A0A382RKA4_9ZZZZ</name>
<keyword evidence="3" id="KW-1003">Cell membrane</keyword>
<evidence type="ECO:0000256" key="3">
    <source>
        <dbReference type="ARBA" id="ARBA00022475"/>
    </source>
</evidence>
<dbReference type="GO" id="GO:0015031">
    <property type="term" value="P:protein transport"/>
    <property type="evidence" value="ECO:0007669"/>
    <property type="project" value="UniProtKB-KW"/>
</dbReference>
<keyword evidence="8 10" id="KW-0472">Membrane</keyword>
<dbReference type="AlphaFoldDB" id="A0A382RKA4"/>
<keyword evidence="2" id="KW-0813">Transport</keyword>
<evidence type="ECO:0000256" key="4">
    <source>
        <dbReference type="ARBA" id="ARBA00022692"/>
    </source>
</evidence>
<keyword evidence="6 10" id="KW-1133">Transmembrane helix</keyword>
<evidence type="ECO:0000256" key="7">
    <source>
        <dbReference type="ARBA" id="ARBA00023010"/>
    </source>
</evidence>
<evidence type="ECO:0000256" key="8">
    <source>
        <dbReference type="ARBA" id="ARBA00023136"/>
    </source>
</evidence>
<evidence type="ECO:0000256" key="1">
    <source>
        <dbReference type="ARBA" id="ARBA00004162"/>
    </source>
</evidence>
<protein>
    <recommendedName>
        <fullName evidence="12">Sec translocon accessory complex subunit YajC</fullName>
    </recommendedName>
</protein>